<evidence type="ECO:0000313" key="2">
    <source>
        <dbReference type="Proteomes" id="UP000051295"/>
    </source>
</evidence>
<gene>
    <name evidence="1" type="ORF">XM53_13360</name>
</gene>
<dbReference type="STRING" id="1641875.XM53_13360"/>
<comment type="caution">
    <text evidence="1">The sequence shown here is derived from an EMBL/GenBank/DDBJ whole genome shotgun (WGS) entry which is preliminary data.</text>
</comment>
<dbReference type="OrthoDB" id="8448547at2"/>
<keyword evidence="2" id="KW-1185">Reference proteome</keyword>
<sequence>MADMDGLDELDLQVAALDENLGGATQMAAAFNGELARVRETFAHTGQDVKTLERGISRGLNRAIRGAVVNGDSLSESLRNLANSMISSAFNSAVRPVTDHVGGLLSQGIGSIFSSILPFEKGGSFAQGRVQPFASGGIVSSPTAFPMRGGMGLMGEAGPEAIMPLARGPDGKLGVRGGGGGAVNVVMNIHTPDAEGFRRSQAQIAAQLGRAIGRGNRNR</sequence>
<reference evidence="1 2" key="1">
    <citation type="submission" date="2015-04" db="EMBL/GenBank/DDBJ databases">
        <title>The draft genome sequence of Roseovarius sp.R12b.</title>
        <authorList>
            <person name="Li G."/>
            <person name="Lai Q."/>
            <person name="Shao Z."/>
            <person name="Yan P."/>
        </authorList>
    </citation>
    <scope>NUCLEOTIDE SEQUENCE [LARGE SCALE GENOMIC DNA]</scope>
    <source>
        <strain evidence="1 2">R12B</strain>
    </source>
</reference>
<protein>
    <submittedName>
        <fullName evidence="1">Tail protein</fullName>
    </submittedName>
</protein>
<dbReference type="RefSeq" id="WP_057794130.1">
    <property type="nucleotide sequence ID" value="NZ_LAXJ01000013.1"/>
</dbReference>
<proteinExistence type="predicted"/>
<dbReference type="PATRIC" id="fig|1641875.4.peg.467"/>
<accession>A0A0T5NSZ7</accession>
<evidence type="ECO:0000313" key="1">
    <source>
        <dbReference type="EMBL" id="KRS12039.1"/>
    </source>
</evidence>
<dbReference type="Proteomes" id="UP000051295">
    <property type="component" value="Unassembled WGS sequence"/>
</dbReference>
<name>A0A0T5NSZ7_9RHOB</name>
<dbReference type="AlphaFoldDB" id="A0A0T5NSZ7"/>
<dbReference type="EMBL" id="LAXJ01000013">
    <property type="protein sequence ID" value="KRS12039.1"/>
    <property type="molecule type" value="Genomic_DNA"/>
</dbReference>
<organism evidence="1 2">
    <name type="scientific">Roseovarius atlanticus</name>
    <dbReference type="NCBI Taxonomy" id="1641875"/>
    <lineage>
        <taxon>Bacteria</taxon>
        <taxon>Pseudomonadati</taxon>
        <taxon>Pseudomonadota</taxon>
        <taxon>Alphaproteobacteria</taxon>
        <taxon>Rhodobacterales</taxon>
        <taxon>Roseobacteraceae</taxon>
        <taxon>Roseovarius</taxon>
    </lineage>
</organism>